<reference evidence="2 3" key="1">
    <citation type="submission" date="2018-11" db="EMBL/GenBank/DDBJ databases">
        <authorList>
            <consortium name="Pathogen Informatics"/>
        </authorList>
    </citation>
    <scope>NUCLEOTIDE SEQUENCE [LARGE SCALE GENOMIC DNA]</scope>
    <source>
        <strain>Denwood</strain>
        <strain evidence="3">Zambia</strain>
    </source>
</reference>
<dbReference type="Gene3D" id="2.30.42.10">
    <property type="match status" value="2"/>
</dbReference>
<evidence type="ECO:0008006" key="4">
    <source>
        <dbReference type="Google" id="ProtNLM"/>
    </source>
</evidence>
<dbReference type="AlphaFoldDB" id="A0A3P7ZZD4"/>
<organism evidence="2 3">
    <name type="scientific">Schistosoma mattheei</name>
    <dbReference type="NCBI Taxonomy" id="31246"/>
    <lineage>
        <taxon>Eukaryota</taxon>
        <taxon>Metazoa</taxon>
        <taxon>Spiralia</taxon>
        <taxon>Lophotrochozoa</taxon>
        <taxon>Platyhelminthes</taxon>
        <taxon>Trematoda</taxon>
        <taxon>Digenea</taxon>
        <taxon>Strigeidida</taxon>
        <taxon>Schistosomatoidea</taxon>
        <taxon>Schistosomatidae</taxon>
        <taxon>Schistosoma</taxon>
    </lineage>
</organism>
<feature type="region of interest" description="Disordered" evidence="1">
    <location>
        <begin position="99"/>
        <end position="125"/>
    </location>
</feature>
<gene>
    <name evidence="2" type="ORF">SMTD_LOCUS4240</name>
</gene>
<dbReference type="InterPro" id="IPR036034">
    <property type="entry name" value="PDZ_sf"/>
</dbReference>
<keyword evidence="3" id="KW-1185">Reference proteome</keyword>
<sequence>MLEVNGIGLVGLTHHEAVEVLRRISSIQTHIQLRVITAPETSDGPENFMPSWTYWLRLPPVCQLARVILLRRQASTPSYSDCSISQPLGFSIVGGLGHDQSTTSQANSNNSDEKLSKSSPKVSSKVGYSNLYPSPIVIKSIVPGLLAHKDGRLK</sequence>
<proteinExistence type="predicted"/>
<evidence type="ECO:0000313" key="2">
    <source>
        <dbReference type="EMBL" id="VDP04541.1"/>
    </source>
</evidence>
<dbReference type="EMBL" id="UZAL01010998">
    <property type="protein sequence ID" value="VDP04541.1"/>
    <property type="molecule type" value="Genomic_DNA"/>
</dbReference>
<dbReference type="SUPFAM" id="SSF50156">
    <property type="entry name" value="PDZ domain-like"/>
    <property type="match status" value="2"/>
</dbReference>
<evidence type="ECO:0000313" key="3">
    <source>
        <dbReference type="Proteomes" id="UP000269396"/>
    </source>
</evidence>
<name>A0A3P7ZZD4_9TREM</name>
<accession>A0A3P7ZZD4</accession>
<dbReference type="Proteomes" id="UP000269396">
    <property type="component" value="Unassembled WGS sequence"/>
</dbReference>
<protein>
    <recommendedName>
        <fullName evidence="4">PDZ domain-containing protein</fullName>
    </recommendedName>
</protein>
<evidence type="ECO:0000256" key="1">
    <source>
        <dbReference type="SAM" id="MobiDB-lite"/>
    </source>
</evidence>
<feature type="compositionally biased region" description="Low complexity" evidence="1">
    <location>
        <begin position="100"/>
        <end position="110"/>
    </location>
</feature>